<evidence type="ECO:0000313" key="2">
    <source>
        <dbReference type="Proteomes" id="UP001499878"/>
    </source>
</evidence>
<organism evidence="1 2">
    <name type="scientific">Streptomyces thinghirensis</name>
    <dbReference type="NCBI Taxonomy" id="551547"/>
    <lineage>
        <taxon>Bacteria</taxon>
        <taxon>Bacillati</taxon>
        <taxon>Actinomycetota</taxon>
        <taxon>Actinomycetes</taxon>
        <taxon>Kitasatosporales</taxon>
        <taxon>Streptomycetaceae</taxon>
        <taxon>Streptomyces</taxon>
    </lineage>
</organism>
<reference evidence="2" key="1">
    <citation type="journal article" date="2019" name="Int. J. Syst. Evol. Microbiol.">
        <title>The Global Catalogue of Microorganisms (GCM) 10K type strain sequencing project: providing services to taxonomists for standard genome sequencing and annotation.</title>
        <authorList>
            <consortium name="The Broad Institute Genomics Platform"/>
            <consortium name="The Broad Institute Genome Sequencing Center for Infectious Disease"/>
            <person name="Wu L."/>
            <person name="Ma J."/>
        </authorList>
    </citation>
    <scope>NUCLEOTIDE SEQUENCE [LARGE SCALE GENOMIC DNA]</scope>
    <source>
        <strain evidence="2">JCM 18306</strain>
    </source>
</reference>
<keyword evidence="2" id="KW-1185">Reference proteome</keyword>
<comment type="caution">
    <text evidence="1">The sequence shown here is derived from an EMBL/GenBank/DDBJ whole genome shotgun (WGS) entry which is preliminary data.</text>
</comment>
<evidence type="ECO:0000313" key="1">
    <source>
        <dbReference type="EMBL" id="GAA5204824.1"/>
    </source>
</evidence>
<evidence type="ECO:0008006" key="3">
    <source>
        <dbReference type="Google" id="ProtNLM"/>
    </source>
</evidence>
<dbReference type="EMBL" id="BAABJR010000002">
    <property type="protein sequence ID" value="GAA5204824.1"/>
    <property type="molecule type" value="Genomic_DNA"/>
</dbReference>
<gene>
    <name evidence="1" type="ORF">GCM10023323_09440</name>
</gene>
<dbReference type="InterPro" id="IPR028994">
    <property type="entry name" value="Integrin_alpha_N"/>
</dbReference>
<accession>A0ABP9SYQ4</accession>
<dbReference type="Gene3D" id="2.115.10.10">
    <property type="entry name" value="Tachylectin 2"/>
    <property type="match status" value="1"/>
</dbReference>
<dbReference type="Proteomes" id="UP001499878">
    <property type="component" value="Unassembled WGS sequence"/>
</dbReference>
<protein>
    <recommendedName>
        <fullName evidence="3">VCBS repeat-containing protein</fullName>
    </recommendedName>
</protein>
<dbReference type="SUPFAM" id="SSF69318">
    <property type="entry name" value="Integrin alpha N-terminal domain"/>
    <property type="match status" value="1"/>
</dbReference>
<sequence>MALKPDGTMWLYSNNFVRDDGDPYGSVRQIGHGWNNYNRIIAADATGDGYTDLVALKPDGTLWLYSNNFVRDDGDPYGDVRQIGHGWNNYNRIIA</sequence>
<name>A0ABP9SYQ4_9ACTN</name>
<proteinExistence type="predicted"/>